<protein>
    <submittedName>
        <fullName evidence="2">Uncharacterized protein</fullName>
    </submittedName>
</protein>
<keyword evidence="1" id="KW-0812">Transmembrane</keyword>
<keyword evidence="3" id="KW-1185">Reference proteome</keyword>
<organism evidence="2 3">
    <name type="scientific">Colocasia esculenta</name>
    <name type="common">Wild taro</name>
    <name type="synonym">Arum esculentum</name>
    <dbReference type="NCBI Taxonomy" id="4460"/>
    <lineage>
        <taxon>Eukaryota</taxon>
        <taxon>Viridiplantae</taxon>
        <taxon>Streptophyta</taxon>
        <taxon>Embryophyta</taxon>
        <taxon>Tracheophyta</taxon>
        <taxon>Spermatophyta</taxon>
        <taxon>Magnoliopsida</taxon>
        <taxon>Liliopsida</taxon>
        <taxon>Araceae</taxon>
        <taxon>Aroideae</taxon>
        <taxon>Colocasieae</taxon>
        <taxon>Colocasia</taxon>
    </lineage>
</organism>
<gene>
    <name evidence="2" type="ORF">Taro_026848</name>
</gene>
<proteinExistence type="predicted"/>
<feature type="transmembrane region" description="Helical" evidence="1">
    <location>
        <begin position="6"/>
        <end position="27"/>
    </location>
</feature>
<keyword evidence="1" id="KW-1133">Transmembrane helix</keyword>
<dbReference type="Proteomes" id="UP000652761">
    <property type="component" value="Unassembled WGS sequence"/>
</dbReference>
<keyword evidence="1" id="KW-0472">Membrane</keyword>
<dbReference type="EMBL" id="NMUH01001645">
    <property type="protein sequence ID" value="MQL94192.1"/>
    <property type="molecule type" value="Genomic_DNA"/>
</dbReference>
<sequence>MDDHYIGIRAGLISVVAVAVYPVPLLLGCSCRSRKIPPTRSSLCRALLLYSVCVCARHVRPAGSCADGRCSSLAASTHVAPPQACSPLCRTLHATAPCCLLARRRSYTVLDAVHPAPLLSSEVVPTTHPSDRPSSAPVAAPVCCSGCCGTTLLWLLLLRLAHAKLLPPHAKPRSVRQHAACCCRSPAPPLSCGQNPQILLRSSTKEKLSSPNGQ</sequence>
<reference evidence="2" key="1">
    <citation type="submission" date="2017-07" db="EMBL/GenBank/DDBJ databases">
        <title>Taro Niue Genome Assembly and Annotation.</title>
        <authorList>
            <person name="Atibalentja N."/>
            <person name="Keating K."/>
            <person name="Fields C.J."/>
        </authorList>
    </citation>
    <scope>NUCLEOTIDE SEQUENCE</scope>
    <source>
        <strain evidence="2">Niue_2</strain>
        <tissue evidence="2">Leaf</tissue>
    </source>
</reference>
<accession>A0A843V768</accession>
<comment type="caution">
    <text evidence="2">The sequence shown here is derived from an EMBL/GenBank/DDBJ whole genome shotgun (WGS) entry which is preliminary data.</text>
</comment>
<dbReference type="AlphaFoldDB" id="A0A843V768"/>
<evidence type="ECO:0000313" key="2">
    <source>
        <dbReference type="EMBL" id="MQL94192.1"/>
    </source>
</evidence>
<name>A0A843V768_COLES</name>
<evidence type="ECO:0000313" key="3">
    <source>
        <dbReference type="Proteomes" id="UP000652761"/>
    </source>
</evidence>
<evidence type="ECO:0000256" key="1">
    <source>
        <dbReference type="SAM" id="Phobius"/>
    </source>
</evidence>